<dbReference type="PANTHER" id="PTHR30352:SF5">
    <property type="entry name" value="PYRUVATE FORMATE-LYASE 1-ACTIVATING ENZYME"/>
    <property type="match status" value="1"/>
</dbReference>
<evidence type="ECO:0000256" key="1">
    <source>
        <dbReference type="ARBA" id="ARBA00001966"/>
    </source>
</evidence>
<evidence type="ECO:0000256" key="4">
    <source>
        <dbReference type="ARBA" id="ARBA00022723"/>
    </source>
</evidence>
<dbReference type="SFLD" id="SFLDS00029">
    <property type="entry name" value="Radical_SAM"/>
    <property type="match status" value="1"/>
</dbReference>
<dbReference type="GO" id="GO:0051539">
    <property type="term" value="F:4 iron, 4 sulfur cluster binding"/>
    <property type="evidence" value="ECO:0007669"/>
    <property type="project" value="UniProtKB-KW"/>
</dbReference>
<evidence type="ECO:0000256" key="5">
    <source>
        <dbReference type="ARBA" id="ARBA00023004"/>
    </source>
</evidence>
<evidence type="ECO:0000256" key="2">
    <source>
        <dbReference type="ARBA" id="ARBA00022485"/>
    </source>
</evidence>
<dbReference type="InterPro" id="IPR027596">
    <property type="entry name" value="AmmeMemoSam_rS"/>
</dbReference>
<dbReference type="GO" id="GO:0046872">
    <property type="term" value="F:metal ion binding"/>
    <property type="evidence" value="ECO:0007669"/>
    <property type="project" value="UniProtKB-KW"/>
</dbReference>
<evidence type="ECO:0000256" key="3">
    <source>
        <dbReference type="ARBA" id="ARBA00022691"/>
    </source>
</evidence>
<dbReference type="PANTHER" id="PTHR30352">
    <property type="entry name" value="PYRUVATE FORMATE-LYASE-ACTIVATING ENZYME"/>
    <property type="match status" value="1"/>
</dbReference>
<keyword evidence="5" id="KW-0408">Iron</keyword>
<accession>E6QRN8</accession>
<dbReference type="InterPro" id="IPR007197">
    <property type="entry name" value="rSAM"/>
</dbReference>
<dbReference type="PROSITE" id="PS51918">
    <property type="entry name" value="RADICAL_SAM"/>
    <property type="match status" value="1"/>
</dbReference>
<dbReference type="NCBIfam" id="TIGR04337">
    <property type="entry name" value="AmmeMemoSam_rS"/>
    <property type="match status" value="1"/>
</dbReference>
<evidence type="ECO:0000256" key="6">
    <source>
        <dbReference type="ARBA" id="ARBA00023014"/>
    </source>
</evidence>
<dbReference type="InterPro" id="IPR058240">
    <property type="entry name" value="rSAM_sf"/>
</dbReference>
<proteinExistence type="predicted"/>
<keyword evidence="6" id="KW-0411">Iron-sulfur</keyword>
<dbReference type="Gene3D" id="3.20.20.70">
    <property type="entry name" value="Aldolase class I"/>
    <property type="match status" value="1"/>
</dbReference>
<feature type="domain" description="Radical SAM core" evidence="7">
    <location>
        <begin position="72"/>
        <end position="293"/>
    </location>
</feature>
<gene>
    <name evidence="8" type="ORF">CARN7_0659</name>
</gene>
<dbReference type="PIRSF" id="PIRSF004869">
    <property type="entry name" value="PflX_prd"/>
    <property type="match status" value="1"/>
</dbReference>
<dbReference type="InterPro" id="IPR016431">
    <property type="entry name" value="Pyrv-formate_lyase-activ_prd"/>
</dbReference>
<evidence type="ECO:0000259" key="7">
    <source>
        <dbReference type="PROSITE" id="PS51918"/>
    </source>
</evidence>
<evidence type="ECO:0000313" key="8">
    <source>
        <dbReference type="EMBL" id="CBI09910.1"/>
    </source>
</evidence>
<keyword evidence="3" id="KW-0949">S-adenosyl-L-methionine</keyword>
<dbReference type="Pfam" id="PF04055">
    <property type="entry name" value="Radical_SAM"/>
    <property type="match status" value="1"/>
</dbReference>
<sequence>MIATHHHPGKYWHVIEDDRIQCDLCPRDCKLKEGQRGACFVRMRENNQIVLTTYGRSSGFCIDPIEKKPLNHFYPGSSVLSFGTAGCNLACKFCQNWDISKSKDMDKLMDQAAPETIAIAAEQSGCKSVAFTYNDPVIFAEYAMDTADACRARGIKTVAVTAGYIHDAARRDFFSKMDASNVDLKAFTEDFYFKLTGSQLQPVLDTLVYLKHETDVWFEITTLLIPGKNDSEAEITAMCQWIMQQLGPDVPLHFSAFHPDYKMPDIPQTPTSTLIMARDIALRAGLHYVYTGNVHHVDGDTTFCPDCHAPLIVRDWYQINSYRLTPDGHCPDCNSLIAGRFDAKPGKFGRQRIPIAINQDWV</sequence>
<comment type="caution">
    <text evidence="8">The sequence shown here is derived from an EMBL/GenBank/DDBJ whole genome shotgun (WGS) entry which is preliminary data.</text>
</comment>
<organism evidence="8">
    <name type="scientific">mine drainage metagenome</name>
    <dbReference type="NCBI Taxonomy" id="410659"/>
    <lineage>
        <taxon>unclassified sequences</taxon>
        <taxon>metagenomes</taxon>
        <taxon>ecological metagenomes</taxon>
    </lineage>
</organism>
<dbReference type="AlphaFoldDB" id="E6QRN8"/>
<keyword evidence="4" id="KW-0479">Metal-binding</keyword>
<reference evidence="8" key="1">
    <citation type="submission" date="2009-10" db="EMBL/GenBank/DDBJ databases">
        <title>Diversity of trophic interactions inside an arsenic-rich microbial ecosystem.</title>
        <authorList>
            <person name="Bertin P.N."/>
            <person name="Heinrich-Salmeron A."/>
            <person name="Pelletier E."/>
            <person name="Goulhen-Chollet F."/>
            <person name="Arsene-Ploetze F."/>
            <person name="Gallien S."/>
            <person name="Calteau A."/>
            <person name="Vallenet D."/>
            <person name="Casiot C."/>
            <person name="Chane-Woon-Ming B."/>
            <person name="Giloteaux L."/>
            <person name="Barakat M."/>
            <person name="Bonnefoy V."/>
            <person name="Bruneel O."/>
            <person name="Chandler M."/>
            <person name="Cleiss J."/>
            <person name="Duran R."/>
            <person name="Elbaz-Poulichet F."/>
            <person name="Fonknechten N."/>
            <person name="Lauga B."/>
            <person name="Mornico D."/>
            <person name="Ortet P."/>
            <person name="Schaeffer C."/>
            <person name="Siguier P."/>
            <person name="Alexander Thil Smith A."/>
            <person name="Van Dorsselaer A."/>
            <person name="Weissenbach J."/>
            <person name="Medigue C."/>
            <person name="Le Paslier D."/>
        </authorList>
    </citation>
    <scope>NUCLEOTIDE SEQUENCE</scope>
</reference>
<name>E6QRN8_9ZZZZ</name>
<dbReference type="InterPro" id="IPR034457">
    <property type="entry name" value="Organic_radical-activating"/>
</dbReference>
<dbReference type="CDD" id="cd01335">
    <property type="entry name" value="Radical_SAM"/>
    <property type="match status" value="1"/>
</dbReference>
<dbReference type="InterPro" id="IPR013785">
    <property type="entry name" value="Aldolase_TIM"/>
</dbReference>
<protein>
    <submittedName>
        <fullName evidence="8">Radical SAM</fullName>
    </submittedName>
</protein>
<comment type="cofactor">
    <cofactor evidence="1">
        <name>[4Fe-4S] cluster</name>
        <dbReference type="ChEBI" id="CHEBI:49883"/>
    </cofactor>
</comment>
<dbReference type="SFLD" id="SFLDG01101">
    <property type="entry name" value="Uncharacterised_Radical_SAM_Su"/>
    <property type="match status" value="1"/>
</dbReference>
<keyword evidence="2" id="KW-0004">4Fe-4S</keyword>
<dbReference type="SUPFAM" id="SSF102114">
    <property type="entry name" value="Radical SAM enzymes"/>
    <property type="match status" value="1"/>
</dbReference>
<dbReference type="GO" id="GO:0003824">
    <property type="term" value="F:catalytic activity"/>
    <property type="evidence" value="ECO:0007669"/>
    <property type="project" value="InterPro"/>
</dbReference>
<dbReference type="EMBL" id="CABR01000056">
    <property type="protein sequence ID" value="CBI09910.1"/>
    <property type="molecule type" value="Genomic_DNA"/>
</dbReference>